<dbReference type="Pfam" id="PF13487">
    <property type="entry name" value="HD_5"/>
    <property type="match status" value="1"/>
</dbReference>
<name>A0A0U5AVZ3_9BACL</name>
<keyword evidence="2" id="KW-1185">Reference proteome</keyword>
<accession>A0A0U5AVZ3</accession>
<sequence>MDRVPVRELRPGMVVKEDVTCPRTKMVLVKAGVTLNEVVISSLEKRSILSVAINDRYTLMLNPIDSLKQKLLQMSEERLALYAPDDRGANLSDQVYDVAARVRPMMHQVLNNEDLLSLLMELRVLDNDSFYNHIVNSGVLSMLVGGLMNLSDEDVYCIGMGAFLHDVGLREMPFLIGGKELSSYEKAQFAEHSRYGYYILKEMGMPGSVADMVLNHHERWDGSGYPSAKKGEEIPLSSRIVAVVEEYDTLVNMNGKLPREALGILMEGKNKYFDGSVVDVFCKHIAVYPLGSLVSLSTGETGVVINVRKNSGVTPIVKVYFNRVNRPMKQPKIVDLAEEKEIHIKKIL</sequence>
<dbReference type="EMBL" id="AP017312">
    <property type="protein sequence ID" value="BAU26112.1"/>
    <property type="molecule type" value="Genomic_DNA"/>
</dbReference>
<dbReference type="OrthoDB" id="9759601at2"/>
<dbReference type="Gene3D" id="1.10.3210.10">
    <property type="entry name" value="Hypothetical protein af1432"/>
    <property type="match status" value="1"/>
</dbReference>
<dbReference type="RefSeq" id="WP_096463186.1">
    <property type="nucleotide sequence ID" value="NZ_AP017312.1"/>
</dbReference>
<dbReference type="InterPro" id="IPR037522">
    <property type="entry name" value="HD_GYP_dom"/>
</dbReference>
<gene>
    <name evidence="1" type="primary">rpfG_2</name>
    <name evidence="1" type="ORF">CB4_00201</name>
</gene>
<dbReference type="PANTHER" id="PTHR43155:SF2">
    <property type="entry name" value="CYCLIC DI-GMP PHOSPHODIESTERASE PA4108"/>
    <property type="match status" value="1"/>
</dbReference>
<dbReference type="EC" id="3.1.4.52" evidence="1"/>
<dbReference type="KEGG" id="asoc:CB4_00201"/>
<protein>
    <submittedName>
        <fullName evidence="1">Cyclic di-GMP phosphodiesterase response regulator RpfG</fullName>
        <ecNumber evidence="1">3.1.4.52</ecNumber>
    </submittedName>
</protein>
<dbReference type="SUPFAM" id="SSF109604">
    <property type="entry name" value="HD-domain/PDEase-like"/>
    <property type="match status" value="1"/>
</dbReference>
<dbReference type="InterPro" id="IPR003607">
    <property type="entry name" value="HD/PDEase_dom"/>
</dbReference>
<dbReference type="PROSITE" id="PS51832">
    <property type="entry name" value="HD_GYP"/>
    <property type="match status" value="1"/>
</dbReference>
<evidence type="ECO:0000313" key="2">
    <source>
        <dbReference type="Proteomes" id="UP000217696"/>
    </source>
</evidence>
<keyword evidence="1" id="KW-0378">Hydrolase</keyword>
<dbReference type="AlphaFoldDB" id="A0A0U5AVZ3"/>
<organism evidence="1 2">
    <name type="scientific">Aneurinibacillus soli</name>
    <dbReference type="NCBI Taxonomy" id="1500254"/>
    <lineage>
        <taxon>Bacteria</taxon>
        <taxon>Bacillati</taxon>
        <taxon>Bacillota</taxon>
        <taxon>Bacilli</taxon>
        <taxon>Bacillales</taxon>
        <taxon>Paenibacillaceae</taxon>
        <taxon>Aneurinibacillus group</taxon>
        <taxon>Aneurinibacillus</taxon>
    </lineage>
</organism>
<dbReference type="CDD" id="cd00077">
    <property type="entry name" value="HDc"/>
    <property type="match status" value="1"/>
</dbReference>
<evidence type="ECO:0000313" key="1">
    <source>
        <dbReference type="EMBL" id="BAU26112.1"/>
    </source>
</evidence>
<dbReference type="PANTHER" id="PTHR43155">
    <property type="entry name" value="CYCLIC DI-GMP PHOSPHODIESTERASE PA4108-RELATED"/>
    <property type="match status" value="1"/>
</dbReference>
<proteinExistence type="predicted"/>
<dbReference type="GO" id="GO:0071111">
    <property type="term" value="F:cyclic-guanylate-specific phosphodiesterase activity"/>
    <property type="evidence" value="ECO:0007669"/>
    <property type="project" value="UniProtKB-EC"/>
</dbReference>
<reference evidence="1 2" key="1">
    <citation type="submission" date="2015-12" db="EMBL/GenBank/DDBJ databases">
        <title>Genome sequence of Aneurinibacillus soli.</title>
        <authorList>
            <person name="Lee J.S."/>
            <person name="Lee K.C."/>
            <person name="Kim K.K."/>
            <person name="Lee B.W."/>
        </authorList>
    </citation>
    <scope>NUCLEOTIDE SEQUENCE [LARGE SCALE GENOMIC DNA]</scope>
    <source>
        <strain evidence="1 2">CB4</strain>
    </source>
</reference>
<dbReference type="Proteomes" id="UP000217696">
    <property type="component" value="Chromosome"/>
</dbReference>